<gene>
    <name evidence="9" type="ORF">C7455_104169</name>
</gene>
<dbReference type="CDD" id="cd02809">
    <property type="entry name" value="alpha_hydroxyacid_oxid_FMN"/>
    <property type="match status" value="1"/>
</dbReference>
<feature type="active site" description="Proton acceptor" evidence="6">
    <location>
        <position position="280"/>
    </location>
</feature>
<proteinExistence type="inferred from homology"/>
<feature type="binding site" evidence="7">
    <location>
        <position position="283"/>
    </location>
    <ligand>
        <name>glyoxylate</name>
        <dbReference type="ChEBI" id="CHEBI:36655"/>
    </ligand>
</feature>
<dbReference type="InterPro" id="IPR013785">
    <property type="entry name" value="Aldolase_TIM"/>
</dbReference>
<keyword evidence="2 7" id="KW-0285">Flavoprotein</keyword>
<feature type="binding site" evidence="7">
    <location>
        <begin position="332"/>
        <end position="333"/>
    </location>
    <ligand>
        <name>FMN</name>
        <dbReference type="ChEBI" id="CHEBI:58210"/>
    </ligand>
</feature>
<dbReference type="GO" id="GO:0009060">
    <property type="term" value="P:aerobic respiration"/>
    <property type="evidence" value="ECO:0007669"/>
    <property type="project" value="TreeGrafter"/>
</dbReference>
<dbReference type="GO" id="GO:0005886">
    <property type="term" value="C:plasma membrane"/>
    <property type="evidence" value="ECO:0007669"/>
    <property type="project" value="TreeGrafter"/>
</dbReference>
<dbReference type="RefSeq" id="WP_211315474.1">
    <property type="nucleotide sequence ID" value="NZ_QGGW01000004.1"/>
</dbReference>
<evidence type="ECO:0000256" key="6">
    <source>
        <dbReference type="PIRSR" id="PIRSR000138-1"/>
    </source>
</evidence>
<dbReference type="Proteomes" id="UP000245708">
    <property type="component" value="Unassembled WGS sequence"/>
</dbReference>
<evidence type="ECO:0000259" key="8">
    <source>
        <dbReference type="PROSITE" id="PS51349"/>
    </source>
</evidence>
<dbReference type="PANTHER" id="PTHR10578:SF107">
    <property type="entry name" value="2-HYDROXYACID OXIDASE 1"/>
    <property type="match status" value="1"/>
</dbReference>
<comment type="similarity">
    <text evidence="5">Belongs to the FMN-dependent alpha-hydroxy acid dehydrogenase family.</text>
</comment>
<feature type="domain" description="FMN hydroxy acid dehydrogenase" evidence="8">
    <location>
        <begin position="2"/>
        <end position="381"/>
    </location>
</feature>
<dbReference type="AlphaFoldDB" id="A0A316GHI5"/>
<sequence length="381" mass="41663">MDLHARYPALSDLKARARRRIPHFVWEYLDSATGSETITTRNRAALDAVLFRPAALRGEIKPDLATQLMGRDHPVPFGIAPLGMSGLIWPEAERLLARHAARAGIPYTLSTVATRTPEEVARDIGDQGWFQMYPPRAAEMRDDMLKRAREAGFHTLVLTVDVPAASRRERQTRGGLVQPPRLTPRLLAQVAMCPAWALGIKATGMPRMRLMDSYADQTKTGPLPSTAHVGYLLRAAPDWDYVRALRERWQGKLVLKGVMEAEVAAQAAGEGVDAVWVSNHAGRQFDGSTASLDAVRDIRGATTLPLIFDSGVTGGLDVMRALALGADFVMMGRPWHYALGALGREGPAHWHDVLVKDMTSNMAQIGASRLSDLAGRLVSPT</sequence>
<evidence type="ECO:0000256" key="2">
    <source>
        <dbReference type="ARBA" id="ARBA00022630"/>
    </source>
</evidence>
<evidence type="ECO:0000313" key="10">
    <source>
        <dbReference type="Proteomes" id="UP000245708"/>
    </source>
</evidence>
<name>A0A316GHI5_9RHOB</name>
<evidence type="ECO:0000256" key="4">
    <source>
        <dbReference type="ARBA" id="ARBA00023002"/>
    </source>
</evidence>
<evidence type="ECO:0000256" key="3">
    <source>
        <dbReference type="ARBA" id="ARBA00022643"/>
    </source>
</evidence>
<dbReference type="InterPro" id="IPR012133">
    <property type="entry name" value="Alpha-hydoxy_acid_DH_FMN"/>
</dbReference>
<feature type="binding site" evidence="7">
    <location>
        <position position="110"/>
    </location>
    <ligand>
        <name>FMN</name>
        <dbReference type="ChEBI" id="CHEBI:58210"/>
    </ligand>
</feature>
<dbReference type="Gene3D" id="3.20.20.70">
    <property type="entry name" value="Aldolase class I"/>
    <property type="match status" value="1"/>
</dbReference>
<feature type="binding site" evidence="7">
    <location>
        <position position="256"/>
    </location>
    <ligand>
        <name>FMN</name>
        <dbReference type="ChEBI" id="CHEBI:58210"/>
    </ligand>
</feature>
<evidence type="ECO:0000256" key="7">
    <source>
        <dbReference type="PIRSR" id="PIRSR000138-2"/>
    </source>
</evidence>
<feature type="binding site" evidence="7">
    <location>
        <begin position="81"/>
        <end position="83"/>
    </location>
    <ligand>
        <name>FMN</name>
        <dbReference type="ChEBI" id="CHEBI:58210"/>
    </ligand>
</feature>
<reference evidence="9 10" key="1">
    <citation type="submission" date="2018-05" db="EMBL/GenBank/DDBJ databases">
        <title>Genomic Encyclopedia of Type Strains, Phase IV (KMG-IV): sequencing the most valuable type-strain genomes for metagenomic binning, comparative biology and taxonomic classification.</title>
        <authorList>
            <person name="Goeker M."/>
        </authorList>
    </citation>
    <scope>NUCLEOTIDE SEQUENCE [LARGE SCALE GENOMIC DNA]</scope>
    <source>
        <strain evidence="9 10">DSM 16097</strain>
    </source>
</reference>
<dbReference type="EMBL" id="QGGW01000004">
    <property type="protein sequence ID" value="PWK60533.1"/>
    <property type="molecule type" value="Genomic_DNA"/>
</dbReference>
<dbReference type="PIRSF" id="PIRSF000138">
    <property type="entry name" value="Al-hdrx_acd_dh"/>
    <property type="match status" value="1"/>
</dbReference>
<accession>A0A316GHI5</accession>
<dbReference type="GO" id="GO:0004459">
    <property type="term" value="F:L-lactate dehydrogenase (NAD+) activity"/>
    <property type="evidence" value="ECO:0007669"/>
    <property type="project" value="TreeGrafter"/>
</dbReference>
<feature type="binding site" evidence="7">
    <location>
        <position position="131"/>
    </location>
    <ligand>
        <name>FMN</name>
        <dbReference type="ChEBI" id="CHEBI:58210"/>
    </ligand>
</feature>
<feature type="binding site" evidence="7">
    <location>
        <position position="133"/>
    </location>
    <ligand>
        <name>glyoxylate</name>
        <dbReference type="ChEBI" id="CHEBI:36655"/>
    </ligand>
</feature>
<evidence type="ECO:0000313" key="9">
    <source>
        <dbReference type="EMBL" id="PWK60533.1"/>
    </source>
</evidence>
<dbReference type="InterPro" id="IPR037396">
    <property type="entry name" value="FMN_HAD"/>
</dbReference>
<feature type="binding site" evidence="7">
    <location>
        <position position="159"/>
    </location>
    <ligand>
        <name>FMN</name>
        <dbReference type="ChEBI" id="CHEBI:58210"/>
    </ligand>
</feature>
<organism evidence="9 10">
    <name type="scientific">Roseicyclus mahoneyensis</name>
    <dbReference type="NCBI Taxonomy" id="164332"/>
    <lineage>
        <taxon>Bacteria</taxon>
        <taxon>Pseudomonadati</taxon>
        <taxon>Pseudomonadota</taxon>
        <taxon>Alphaproteobacteria</taxon>
        <taxon>Rhodobacterales</taxon>
        <taxon>Roseobacteraceae</taxon>
        <taxon>Roseicyclus</taxon>
    </lineage>
</organism>
<dbReference type="InterPro" id="IPR000262">
    <property type="entry name" value="FMN-dep_DH"/>
</dbReference>
<keyword evidence="10" id="KW-1185">Reference proteome</keyword>
<protein>
    <submittedName>
        <fullName evidence="9">L-lactate dehydrogenase (Cytochrome)</fullName>
    </submittedName>
</protein>
<dbReference type="PANTHER" id="PTHR10578">
    <property type="entry name" value="S -2-HYDROXY-ACID OXIDASE-RELATED"/>
    <property type="match status" value="1"/>
</dbReference>
<dbReference type="PROSITE" id="PS51349">
    <property type="entry name" value="FMN_HYDROXY_ACID_DH_2"/>
    <property type="match status" value="1"/>
</dbReference>
<dbReference type="GO" id="GO:0010181">
    <property type="term" value="F:FMN binding"/>
    <property type="evidence" value="ECO:0007669"/>
    <property type="project" value="InterPro"/>
</dbReference>
<keyword evidence="3 7" id="KW-0288">FMN</keyword>
<feature type="binding site" evidence="7">
    <location>
        <position position="28"/>
    </location>
    <ligand>
        <name>glyoxylate</name>
        <dbReference type="ChEBI" id="CHEBI:36655"/>
    </ligand>
</feature>
<dbReference type="Pfam" id="PF01070">
    <property type="entry name" value="FMN_dh"/>
    <property type="match status" value="1"/>
</dbReference>
<feature type="binding site" evidence="7">
    <location>
        <position position="168"/>
    </location>
    <ligand>
        <name>glyoxylate</name>
        <dbReference type="ChEBI" id="CHEBI:36655"/>
    </ligand>
</feature>
<feature type="binding site" evidence="7">
    <location>
        <position position="278"/>
    </location>
    <ligand>
        <name>FMN</name>
        <dbReference type="ChEBI" id="CHEBI:58210"/>
    </ligand>
</feature>
<comment type="caution">
    <text evidence="9">The sequence shown here is derived from an EMBL/GenBank/DDBJ whole genome shotgun (WGS) entry which is preliminary data.</text>
</comment>
<evidence type="ECO:0000256" key="5">
    <source>
        <dbReference type="ARBA" id="ARBA00024042"/>
    </source>
</evidence>
<evidence type="ECO:0000256" key="1">
    <source>
        <dbReference type="ARBA" id="ARBA00001917"/>
    </source>
</evidence>
<keyword evidence="4" id="KW-0560">Oxidoreductase</keyword>
<comment type="cofactor">
    <cofactor evidence="1">
        <name>FMN</name>
        <dbReference type="ChEBI" id="CHEBI:58210"/>
    </cofactor>
</comment>
<feature type="binding site" evidence="7">
    <location>
        <position position="280"/>
    </location>
    <ligand>
        <name>glyoxylate</name>
        <dbReference type="ChEBI" id="CHEBI:36655"/>
    </ligand>
</feature>
<dbReference type="SUPFAM" id="SSF51395">
    <property type="entry name" value="FMN-linked oxidoreductases"/>
    <property type="match status" value="1"/>
</dbReference>